<keyword evidence="7" id="KW-0067">ATP-binding</keyword>
<dbReference type="GO" id="GO:0005524">
    <property type="term" value="F:ATP binding"/>
    <property type="evidence" value="ECO:0007669"/>
    <property type="project" value="UniProtKB-KW"/>
</dbReference>
<evidence type="ECO:0000256" key="4">
    <source>
        <dbReference type="ARBA" id="ARBA00022679"/>
    </source>
</evidence>
<dbReference type="InterPro" id="IPR003594">
    <property type="entry name" value="HATPase_dom"/>
</dbReference>
<comment type="catalytic activity">
    <reaction evidence="1">
        <text>ATP + protein L-histidine = ADP + protein N-phospho-L-histidine.</text>
        <dbReference type="EC" id="2.7.13.3"/>
    </reaction>
</comment>
<dbReference type="Pfam" id="PF13426">
    <property type="entry name" value="PAS_9"/>
    <property type="match status" value="1"/>
</dbReference>
<dbReference type="Pfam" id="PF02518">
    <property type="entry name" value="HATPase_c"/>
    <property type="match status" value="1"/>
</dbReference>
<keyword evidence="6 9" id="KW-0418">Kinase</keyword>
<dbReference type="PROSITE" id="PS50112">
    <property type="entry name" value="PAS"/>
    <property type="match status" value="1"/>
</dbReference>
<sequence>MSANDGTTPPEQVDQLLSSPSLVRAIEGDSYKHLLDSVPVAVAVSRGSEKNQHIAYANAAFETVTGMAVADVEGKPWSVLDVFQNEDDPLQTLGQAIAAGEDFLGVFRPVQGGDRIVIVQAYASVIESDDGVENFRIVALVDVGGRERAQLEQYEIQIRERDTLMRELQHRVKNNLQLITALIRLEARSATEGETVALARLASRIDALTVLYRTLSAEDAGDDIDLGQYLADVAGAVMAANATADIECDVQTGYCPLSINVAMPVGLLVNEMLTNALKYAFTGRSAGVLKVICKLENERVTVVVSDDGVGIGEGVVWPSPRKLGALILQTLKENAKNVQFDVASMPGQGAFFTLMFDQKSSKKLAS</sequence>
<dbReference type="EMBL" id="JACHIJ010000002">
    <property type="protein sequence ID" value="MBB5051555.1"/>
    <property type="molecule type" value="Genomic_DNA"/>
</dbReference>
<evidence type="ECO:0000313" key="9">
    <source>
        <dbReference type="EMBL" id="MBB5051555.1"/>
    </source>
</evidence>
<comment type="caution">
    <text evidence="9">The sequence shown here is derived from an EMBL/GenBank/DDBJ whole genome shotgun (WGS) entry which is preliminary data.</text>
</comment>
<evidence type="ECO:0000256" key="2">
    <source>
        <dbReference type="ARBA" id="ARBA00012438"/>
    </source>
</evidence>
<dbReference type="InterPro" id="IPR036890">
    <property type="entry name" value="HATPase_C_sf"/>
</dbReference>
<dbReference type="Gene3D" id="3.30.450.20">
    <property type="entry name" value="PAS domain"/>
    <property type="match status" value="1"/>
</dbReference>
<keyword evidence="5" id="KW-0547">Nucleotide-binding</keyword>
<dbReference type="PANTHER" id="PTHR41523:SF8">
    <property type="entry name" value="ETHYLENE RESPONSE SENSOR PROTEIN"/>
    <property type="match status" value="1"/>
</dbReference>
<protein>
    <recommendedName>
        <fullName evidence="2">histidine kinase</fullName>
        <ecNumber evidence="2">2.7.13.3</ecNumber>
    </recommendedName>
</protein>
<organism evidence="9 10">
    <name type="scientific">Afipia massiliensis</name>
    <dbReference type="NCBI Taxonomy" id="211460"/>
    <lineage>
        <taxon>Bacteria</taxon>
        <taxon>Pseudomonadati</taxon>
        <taxon>Pseudomonadota</taxon>
        <taxon>Alphaproteobacteria</taxon>
        <taxon>Hyphomicrobiales</taxon>
        <taxon>Nitrobacteraceae</taxon>
        <taxon>Afipia</taxon>
    </lineage>
</organism>
<evidence type="ECO:0000256" key="5">
    <source>
        <dbReference type="ARBA" id="ARBA00022741"/>
    </source>
</evidence>
<dbReference type="Pfam" id="PF07568">
    <property type="entry name" value="HisKA_2"/>
    <property type="match status" value="1"/>
</dbReference>
<dbReference type="PANTHER" id="PTHR41523">
    <property type="entry name" value="TWO-COMPONENT SYSTEM SENSOR PROTEIN"/>
    <property type="match status" value="1"/>
</dbReference>
<accession>A0A840MUW3</accession>
<gene>
    <name evidence="9" type="ORF">HNQ36_001509</name>
</gene>
<evidence type="ECO:0000259" key="8">
    <source>
        <dbReference type="PROSITE" id="PS50112"/>
    </source>
</evidence>
<dbReference type="AlphaFoldDB" id="A0A840MUW3"/>
<proteinExistence type="predicted"/>
<keyword evidence="3" id="KW-0597">Phosphoprotein</keyword>
<evidence type="ECO:0000256" key="7">
    <source>
        <dbReference type="ARBA" id="ARBA00022840"/>
    </source>
</evidence>
<dbReference type="GO" id="GO:0004673">
    <property type="term" value="F:protein histidine kinase activity"/>
    <property type="evidence" value="ECO:0007669"/>
    <property type="project" value="UniProtKB-EC"/>
</dbReference>
<evidence type="ECO:0000313" key="10">
    <source>
        <dbReference type="Proteomes" id="UP000521227"/>
    </source>
</evidence>
<dbReference type="Proteomes" id="UP000521227">
    <property type="component" value="Unassembled WGS sequence"/>
</dbReference>
<dbReference type="EC" id="2.7.13.3" evidence="2"/>
<feature type="domain" description="PAS" evidence="8">
    <location>
        <begin position="27"/>
        <end position="87"/>
    </location>
</feature>
<dbReference type="InterPro" id="IPR000014">
    <property type="entry name" value="PAS"/>
</dbReference>
<dbReference type="Gene3D" id="3.30.565.10">
    <property type="entry name" value="Histidine kinase-like ATPase, C-terminal domain"/>
    <property type="match status" value="1"/>
</dbReference>
<dbReference type="CDD" id="cd00130">
    <property type="entry name" value="PAS"/>
    <property type="match status" value="1"/>
</dbReference>
<evidence type="ECO:0000256" key="6">
    <source>
        <dbReference type="ARBA" id="ARBA00022777"/>
    </source>
</evidence>
<evidence type="ECO:0000256" key="1">
    <source>
        <dbReference type="ARBA" id="ARBA00000085"/>
    </source>
</evidence>
<dbReference type="SUPFAM" id="SSF55785">
    <property type="entry name" value="PYP-like sensor domain (PAS domain)"/>
    <property type="match status" value="1"/>
</dbReference>
<dbReference type="InterPro" id="IPR011495">
    <property type="entry name" value="Sig_transdc_His_kin_sub2_dim/P"/>
</dbReference>
<evidence type="ECO:0000256" key="3">
    <source>
        <dbReference type="ARBA" id="ARBA00022553"/>
    </source>
</evidence>
<dbReference type="SUPFAM" id="SSF55874">
    <property type="entry name" value="ATPase domain of HSP90 chaperone/DNA topoisomerase II/histidine kinase"/>
    <property type="match status" value="1"/>
</dbReference>
<dbReference type="RefSeq" id="WP_184083523.1">
    <property type="nucleotide sequence ID" value="NZ_JACHIJ010000002.1"/>
</dbReference>
<keyword evidence="4" id="KW-0808">Transferase</keyword>
<reference evidence="9 10" key="1">
    <citation type="submission" date="2020-08" db="EMBL/GenBank/DDBJ databases">
        <title>Genomic Encyclopedia of Type Strains, Phase IV (KMG-IV): sequencing the most valuable type-strain genomes for metagenomic binning, comparative biology and taxonomic classification.</title>
        <authorList>
            <person name="Goeker M."/>
        </authorList>
    </citation>
    <scope>NUCLEOTIDE SEQUENCE [LARGE SCALE GENOMIC DNA]</scope>
    <source>
        <strain evidence="9 10">DSM 17498</strain>
    </source>
</reference>
<dbReference type="InterPro" id="IPR035965">
    <property type="entry name" value="PAS-like_dom_sf"/>
</dbReference>
<name>A0A840MUW3_9BRAD</name>